<name>A0ABR8HF50_NOSPU</name>
<evidence type="ECO:0000313" key="3">
    <source>
        <dbReference type="Proteomes" id="UP000606396"/>
    </source>
</evidence>
<feature type="domain" description="RiboL-PSP-HEPN" evidence="1">
    <location>
        <begin position="17"/>
        <end position="192"/>
    </location>
</feature>
<proteinExistence type="predicted"/>
<comment type="caution">
    <text evidence="2">The sequence shown here is derived from an EMBL/GenBank/DDBJ whole genome shotgun (WGS) entry which is preliminary data.</text>
</comment>
<evidence type="ECO:0000259" key="1">
    <source>
        <dbReference type="Pfam" id="PF18735"/>
    </source>
</evidence>
<evidence type="ECO:0000313" key="2">
    <source>
        <dbReference type="EMBL" id="MBD2614366.1"/>
    </source>
</evidence>
<dbReference type="RefSeq" id="WP_190951362.1">
    <property type="nucleotide sequence ID" value="NZ_JACJTC010000018.1"/>
</dbReference>
<reference evidence="2 3" key="1">
    <citation type="journal article" date="2020" name="ISME J.">
        <title>Comparative genomics reveals insights into cyanobacterial evolution and habitat adaptation.</title>
        <authorList>
            <person name="Chen M.Y."/>
            <person name="Teng W.K."/>
            <person name="Zhao L."/>
            <person name="Hu C.X."/>
            <person name="Zhou Y.K."/>
            <person name="Han B.P."/>
            <person name="Song L.R."/>
            <person name="Shu W.S."/>
        </authorList>
    </citation>
    <scope>NUCLEOTIDE SEQUENCE [LARGE SCALE GENOMIC DNA]</scope>
    <source>
        <strain evidence="2 3">FACHB-252</strain>
    </source>
</reference>
<sequence>MSEQEIHDKYVNLFEKLKEIIKETQDRIIFSDPDPFFEDNLNFFVKSFLISICAYLESYLKEIAFRRIDVINSKLSKLSIPRNLVQWELLRHKEIKDNDLKFEYLKISIKKNDLDEHISGNPYRTIALFKKIGMDLNAIEGFVYKKDIVTSIVVKRNNIVHHNSHASDVSMADLMIYIDNIIDYMDAITQAVKIENTK</sequence>
<dbReference type="Pfam" id="PF18735">
    <property type="entry name" value="HEPN_RiboL-PSP"/>
    <property type="match status" value="1"/>
</dbReference>
<keyword evidence="3" id="KW-1185">Reference proteome</keyword>
<dbReference type="InterPro" id="IPR041519">
    <property type="entry name" value="HEPN_RiboL-PSP"/>
</dbReference>
<gene>
    <name evidence="2" type="ORF">H6G94_24345</name>
</gene>
<protein>
    <recommendedName>
        <fullName evidence="1">RiboL-PSP-HEPN domain-containing protein</fullName>
    </recommendedName>
</protein>
<accession>A0ABR8HF50</accession>
<organism evidence="2 3">
    <name type="scientific">Nostoc punctiforme FACHB-252</name>
    <dbReference type="NCBI Taxonomy" id="1357509"/>
    <lineage>
        <taxon>Bacteria</taxon>
        <taxon>Bacillati</taxon>
        <taxon>Cyanobacteriota</taxon>
        <taxon>Cyanophyceae</taxon>
        <taxon>Nostocales</taxon>
        <taxon>Nostocaceae</taxon>
        <taxon>Nostoc</taxon>
    </lineage>
</organism>
<dbReference type="EMBL" id="JACJTC010000018">
    <property type="protein sequence ID" value="MBD2614366.1"/>
    <property type="molecule type" value="Genomic_DNA"/>
</dbReference>
<dbReference type="Proteomes" id="UP000606396">
    <property type="component" value="Unassembled WGS sequence"/>
</dbReference>